<protein>
    <recommendedName>
        <fullName evidence="7">ornithine decarboxylase</fullName>
        <ecNumber evidence="7">4.1.1.17</ecNumber>
    </recommendedName>
</protein>
<dbReference type="PRINTS" id="PR01182">
    <property type="entry name" value="ORNDCRBXLASE"/>
</dbReference>
<evidence type="ECO:0000256" key="10">
    <source>
        <dbReference type="ARBA" id="ARBA00049127"/>
    </source>
</evidence>
<dbReference type="InterPro" id="IPR002433">
    <property type="entry name" value="Orn_de-COase"/>
</dbReference>
<comment type="subunit">
    <text evidence="9">Homodimer. Only the dimer is catalytically active, as the active sites are constructed of residues from both monomers.</text>
</comment>
<accession>A0AAG5D3M0</accession>
<keyword evidence="4" id="KW-0620">Polyamine biosynthesis</keyword>
<comment type="cofactor">
    <cofactor evidence="1 11">
        <name>pyridoxal 5'-phosphate</name>
        <dbReference type="ChEBI" id="CHEBI:597326"/>
    </cofactor>
</comment>
<feature type="active site" description="Proton donor" evidence="11">
    <location>
        <position position="371"/>
    </location>
</feature>
<evidence type="ECO:0000256" key="7">
    <source>
        <dbReference type="ARBA" id="ARBA00034138"/>
    </source>
</evidence>
<evidence type="ECO:0000256" key="5">
    <source>
        <dbReference type="ARBA" id="ARBA00023239"/>
    </source>
</evidence>
<proteinExistence type="inferred from homology"/>
<dbReference type="Gene3D" id="3.20.20.10">
    <property type="entry name" value="Alanine racemase"/>
    <property type="match status" value="1"/>
</dbReference>
<organism evidence="13 14">
    <name type="scientific">Anopheles atroparvus</name>
    <name type="common">European mosquito</name>
    <dbReference type="NCBI Taxonomy" id="41427"/>
    <lineage>
        <taxon>Eukaryota</taxon>
        <taxon>Metazoa</taxon>
        <taxon>Ecdysozoa</taxon>
        <taxon>Arthropoda</taxon>
        <taxon>Hexapoda</taxon>
        <taxon>Insecta</taxon>
        <taxon>Pterygota</taxon>
        <taxon>Neoptera</taxon>
        <taxon>Endopterygota</taxon>
        <taxon>Diptera</taxon>
        <taxon>Nematocera</taxon>
        <taxon>Culicoidea</taxon>
        <taxon>Culicidae</taxon>
        <taxon>Anophelinae</taxon>
        <taxon>Anopheles</taxon>
    </lineage>
</organism>
<dbReference type="PANTHER" id="PTHR11482:SF6">
    <property type="entry name" value="ORNITHINE DECARBOXYLASE 1-RELATED"/>
    <property type="match status" value="1"/>
</dbReference>
<keyword evidence="3 11" id="KW-0663">Pyridoxal phosphate</keyword>
<evidence type="ECO:0000256" key="4">
    <source>
        <dbReference type="ARBA" id="ARBA00023115"/>
    </source>
</evidence>
<keyword evidence="5" id="KW-0456">Lyase</keyword>
<dbReference type="EC" id="4.1.1.17" evidence="7"/>
<dbReference type="PRINTS" id="PR01179">
    <property type="entry name" value="ODADCRBXLASE"/>
</dbReference>
<dbReference type="InterPro" id="IPR009006">
    <property type="entry name" value="Ala_racemase/Decarboxylase_C"/>
</dbReference>
<evidence type="ECO:0000256" key="11">
    <source>
        <dbReference type="PIRSR" id="PIRSR600183-50"/>
    </source>
</evidence>
<evidence type="ECO:0000256" key="2">
    <source>
        <dbReference type="ARBA" id="ARBA00008872"/>
    </source>
</evidence>
<sequence>MLVFYGRIDAHVSDFGIVEHGGTMSLYESLKARAEVIDDHVRLSDLIDRTVASGPHDTPIHLLEVDTVVSRYTEWLRHIPRVKQYYAIKCNDAEAIVETLTLLGAGYDCASLPELERVLELGVPAERIIYAQPSKSIASLKFARERRIRTVFDNEFELDKIAQHYPEAELLLRYRFDSANSKINLGTKFGCEATEEARQLLDRARRLGMNVIGWCFNVGSMSYDAEVFYKAIRTGREISDFAASIGFRFRVLDLGGGYVGDKGDSIARYAEYINHGLADFFPDESLEVFAEPGRYLCAAAVTNVCAVQGKRYARNFSDGAIIEGVGYYLNDGMYGTFYSAKYRGMVPTPVVWKSLANCGPVRASKLYGPTCDGNDHFMDGVQLPELDIGDTLVFETEGAYASVHSCRFNGFHLPKIVPYVRRSVAELLKQISATNKEGSLIDKMLLSSEFLKSIGGKCKPLTFEG</sequence>
<dbReference type="InterPro" id="IPR000183">
    <property type="entry name" value="Orn/DAP/Arg_de-COase"/>
</dbReference>
<dbReference type="PANTHER" id="PTHR11482">
    <property type="entry name" value="ARGININE/DIAMINOPIMELATE/ORNITHINE DECARBOXYLASE"/>
    <property type="match status" value="1"/>
</dbReference>
<feature type="domain" description="Orn/DAP/Arg decarboxylase 2 N-terminal" evidence="12">
    <location>
        <begin position="66"/>
        <end position="298"/>
    </location>
</feature>
<dbReference type="Proteomes" id="UP000075880">
    <property type="component" value="Unassembled WGS sequence"/>
</dbReference>
<evidence type="ECO:0000256" key="3">
    <source>
        <dbReference type="ARBA" id="ARBA00022898"/>
    </source>
</evidence>
<comment type="similarity">
    <text evidence="2">Belongs to the Orn/Lys/Arg decarboxylase class-II family.</text>
</comment>
<dbReference type="EnsemblMetazoa" id="ENSAATROPT005614">
    <property type="protein sequence ID" value="ENSAATROPP005193"/>
    <property type="gene ID" value="ENSAATROPG004520"/>
</dbReference>
<reference evidence="13" key="1">
    <citation type="submission" date="2024-04" db="UniProtKB">
        <authorList>
            <consortium name="EnsemblMetazoa"/>
        </authorList>
    </citation>
    <scope>IDENTIFICATION</scope>
    <source>
        <strain evidence="13">EBRO</strain>
    </source>
</reference>
<evidence type="ECO:0000256" key="1">
    <source>
        <dbReference type="ARBA" id="ARBA00001933"/>
    </source>
</evidence>
<dbReference type="PROSITE" id="PS00878">
    <property type="entry name" value="ODR_DC_2_1"/>
    <property type="match status" value="1"/>
</dbReference>
<dbReference type="InterPro" id="IPR029066">
    <property type="entry name" value="PLP-binding_barrel"/>
</dbReference>
<name>A0AAG5D3M0_ANOAO</name>
<comment type="pathway">
    <text evidence="6">Amine and polyamine biosynthesis; putrescine biosynthesis via L-ornithine pathway; putrescine from L-ornithine: step 1/1.</text>
</comment>
<dbReference type="GO" id="GO:0004586">
    <property type="term" value="F:ornithine decarboxylase activity"/>
    <property type="evidence" value="ECO:0007669"/>
    <property type="project" value="UniProtKB-EC"/>
</dbReference>
<dbReference type="FunFam" id="3.20.20.10:FF:000005">
    <property type="entry name" value="Ornithine decarboxylase"/>
    <property type="match status" value="1"/>
</dbReference>
<dbReference type="GO" id="GO:0005737">
    <property type="term" value="C:cytoplasm"/>
    <property type="evidence" value="ECO:0007669"/>
    <property type="project" value="TreeGrafter"/>
</dbReference>
<comment type="catalytic activity">
    <reaction evidence="10">
        <text>L-ornithine + H(+) = putrescine + CO2</text>
        <dbReference type="Rhea" id="RHEA:22964"/>
        <dbReference type="ChEBI" id="CHEBI:15378"/>
        <dbReference type="ChEBI" id="CHEBI:16526"/>
        <dbReference type="ChEBI" id="CHEBI:46911"/>
        <dbReference type="ChEBI" id="CHEBI:326268"/>
        <dbReference type="EC" id="4.1.1.17"/>
    </reaction>
</comment>
<evidence type="ECO:0000256" key="9">
    <source>
        <dbReference type="ARBA" id="ARBA00046672"/>
    </source>
</evidence>
<dbReference type="Pfam" id="PF02784">
    <property type="entry name" value="Orn_Arg_deC_N"/>
    <property type="match status" value="1"/>
</dbReference>
<feature type="modified residue" description="N6-(pyridoxal phosphate)lysine" evidence="11">
    <location>
        <position position="89"/>
    </location>
</feature>
<dbReference type="SUPFAM" id="SSF50621">
    <property type="entry name" value="Alanine racemase C-terminal domain-like"/>
    <property type="match status" value="1"/>
</dbReference>
<dbReference type="Gene3D" id="2.40.37.10">
    <property type="entry name" value="Lyase, Ornithine Decarboxylase, Chain A, domain 1"/>
    <property type="match status" value="1"/>
</dbReference>
<dbReference type="InterPro" id="IPR022644">
    <property type="entry name" value="De-COase2_N"/>
</dbReference>
<dbReference type="AlphaFoldDB" id="A0AAG5D3M0"/>
<dbReference type="InterPro" id="IPR022653">
    <property type="entry name" value="De-COase2_pyr-phos_BS"/>
</dbReference>
<evidence type="ECO:0000313" key="14">
    <source>
        <dbReference type="Proteomes" id="UP000075880"/>
    </source>
</evidence>
<dbReference type="SUPFAM" id="SSF51419">
    <property type="entry name" value="PLP-binding barrel"/>
    <property type="match status" value="1"/>
</dbReference>
<evidence type="ECO:0000259" key="12">
    <source>
        <dbReference type="Pfam" id="PF02784"/>
    </source>
</evidence>
<evidence type="ECO:0000256" key="8">
    <source>
        <dbReference type="ARBA" id="ARBA00037173"/>
    </source>
</evidence>
<evidence type="ECO:0000313" key="13">
    <source>
        <dbReference type="EnsemblMetazoa" id="ENSAATROPP005193"/>
    </source>
</evidence>
<dbReference type="GO" id="GO:0033387">
    <property type="term" value="P:putrescine biosynthetic process from arginine, via ornithine"/>
    <property type="evidence" value="ECO:0007669"/>
    <property type="project" value="TreeGrafter"/>
</dbReference>
<evidence type="ECO:0000256" key="6">
    <source>
        <dbReference type="ARBA" id="ARBA00034115"/>
    </source>
</evidence>
<comment type="function">
    <text evidence="8">Catalyzes the first and rate-limiting step of polyamine biosynthesis that converts ornithine into putrescine, which is the precursor for the polyamines, spermidine and spermine. Polyamines are essential for cell proliferation and are implicated in cellular processes, ranging from DNA replication to apoptosis.</text>
</comment>
<dbReference type="CDD" id="cd00622">
    <property type="entry name" value="PLPDE_III_ODC"/>
    <property type="match status" value="1"/>
</dbReference>
<keyword evidence="14" id="KW-1185">Reference proteome</keyword>